<evidence type="ECO:0000313" key="8">
    <source>
        <dbReference type="EMBL" id="NCI50688.1"/>
    </source>
</evidence>
<evidence type="ECO:0000256" key="4">
    <source>
        <dbReference type="ARBA" id="ARBA00022692"/>
    </source>
</evidence>
<dbReference type="PANTHER" id="PTHR23513:SF9">
    <property type="entry name" value="ENTEROBACTIN EXPORTER ENTS"/>
    <property type="match status" value="1"/>
</dbReference>
<dbReference type="Proteomes" id="UP000753802">
    <property type="component" value="Unassembled WGS sequence"/>
</dbReference>
<dbReference type="PANTHER" id="PTHR23513">
    <property type="entry name" value="INTEGRAL MEMBRANE EFFLUX PROTEIN-RELATED"/>
    <property type="match status" value="1"/>
</dbReference>
<gene>
    <name evidence="8" type="ORF">GWC95_12190</name>
</gene>
<keyword evidence="5 7" id="KW-1133">Transmembrane helix</keyword>
<evidence type="ECO:0000256" key="5">
    <source>
        <dbReference type="ARBA" id="ARBA00022989"/>
    </source>
</evidence>
<keyword evidence="3" id="KW-1003">Cell membrane</keyword>
<keyword evidence="4 7" id="KW-0812">Transmembrane</keyword>
<feature type="transmembrane region" description="Helical" evidence="7">
    <location>
        <begin position="47"/>
        <end position="68"/>
    </location>
</feature>
<keyword evidence="6 7" id="KW-0472">Membrane</keyword>
<accession>A0ABW9ZU71</accession>
<comment type="subcellular location">
    <subcellularLocation>
        <location evidence="1">Cell membrane</location>
        <topology evidence="1">Multi-pass membrane protein</topology>
    </subcellularLocation>
</comment>
<feature type="transmembrane region" description="Helical" evidence="7">
    <location>
        <begin position="172"/>
        <end position="197"/>
    </location>
</feature>
<comment type="caution">
    <text evidence="8">The sequence shown here is derived from an EMBL/GenBank/DDBJ whole genome shotgun (WGS) entry which is preliminary data.</text>
</comment>
<feature type="transmembrane region" description="Helical" evidence="7">
    <location>
        <begin position="318"/>
        <end position="340"/>
    </location>
</feature>
<evidence type="ECO:0000256" key="6">
    <source>
        <dbReference type="ARBA" id="ARBA00023136"/>
    </source>
</evidence>
<organism evidence="8 9">
    <name type="scientific">Sediminibacterium roseum</name>
    <dbReference type="NCBI Taxonomy" id="1978412"/>
    <lineage>
        <taxon>Bacteria</taxon>
        <taxon>Pseudomonadati</taxon>
        <taxon>Bacteroidota</taxon>
        <taxon>Chitinophagia</taxon>
        <taxon>Chitinophagales</taxon>
        <taxon>Chitinophagaceae</taxon>
        <taxon>Sediminibacterium</taxon>
    </lineage>
</organism>
<dbReference type="RefSeq" id="WP_161819004.1">
    <property type="nucleotide sequence ID" value="NZ_JAACJS010000015.1"/>
</dbReference>
<feature type="transmembrane region" description="Helical" evidence="7">
    <location>
        <begin position="378"/>
        <end position="401"/>
    </location>
</feature>
<feature type="transmembrane region" description="Helical" evidence="7">
    <location>
        <begin position="80"/>
        <end position="99"/>
    </location>
</feature>
<feature type="transmembrane region" description="Helical" evidence="7">
    <location>
        <begin position="20"/>
        <end position="40"/>
    </location>
</feature>
<dbReference type="SUPFAM" id="SSF103473">
    <property type="entry name" value="MFS general substrate transporter"/>
    <property type="match status" value="1"/>
</dbReference>
<feature type="transmembrane region" description="Helical" evidence="7">
    <location>
        <begin position="295"/>
        <end position="312"/>
    </location>
</feature>
<evidence type="ECO:0000256" key="3">
    <source>
        <dbReference type="ARBA" id="ARBA00022475"/>
    </source>
</evidence>
<feature type="transmembrane region" description="Helical" evidence="7">
    <location>
        <begin position="264"/>
        <end position="288"/>
    </location>
</feature>
<dbReference type="InterPro" id="IPR010290">
    <property type="entry name" value="TM_effector"/>
</dbReference>
<evidence type="ECO:0000256" key="1">
    <source>
        <dbReference type="ARBA" id="ARBA00004651"/>
    </source>
</evidence>
<dbReference type="Pfam" id="PF05977">
    <property type="entry name" value="MFS_3"/>
    <property type="match status" value="1"/>
</dbReference>
<keyword evidence="9" id="KW-1185">Reference proteome</keyword>
<keyword evidence="2" id="KW-0813">Transport</keyword>
<evidence type="ECO:0000256" key="7">
    <source>
        <dbReference type="SAM" id="Phobius"/>
    </source>
</evidence>
<protein>
    <submittedName>
        <fullName evidence="8">MFS transporter</fullName>
    </submittedName>
</protein>
<sequence>MEKNNPFASIGIPEFRNLLVGRFLFITGLRMMSTLLNWWIFHLTSKAYAIGIIGLSEFLPAFIFALYAGHVIDISEKRKILLRGVALYLTTALVFLVLSTSFTAERLTSHWIAVCIYITVFFTGVIRAFTGPTFNVMLASIVPKPILQNATTWNQGTWLSASVTGHAAGGFLIAYAGITNTLVCICLLILSSFFVMYQLKKKPALNVKGEKKTWDSVIEGLQFVFKTKELLGALSLDLFAVLFGGAVAMIPVYTALILKVSPVAYGWLNAASDIGSVCIVILMTLFPLQRKQGMKLLYAVGGFGLCIIIFAVSRNFWLSFAALMISGMLDGISVVIRGTIMQLKTPDHMRGRVSSVNSMFINSSNELGQFESGISAQLLGNVPSVIFGGCMTLLVVVTTWFKAPSLRKMEY</sequence>
<dbReference type="InterPro" id="IPR036259">
    <property type="entry name" value="MFS_trans_sf"/>
</dbReference>
<evidence type="ECO:0000256" key="2">
    <source>
        <dbReference type="ARBA" id="ARBA00022448"/>
    </source>
</evidence>
<reference evidence="8 9" key="1">
    <citation type="submission" date="2020-01" db="EMBL/GenBank/DDBJ databases">
        <title>Genome analysis.</title>
        <authorList>
            <person name="Wu S."/>
            <person name="Wang G."/>
        </authorList>
    </citation>
    <scope>NUCLEOTIDE SEQUENCE [LARGE SCALE GENOMIC DNA]</scope>
    <source>
        <strain evidence="8 9">SYL130</strain>
    </source>
</reference>
<dbReference type="EMBL" id="JAACJS010000015">
    <property type="protein sequence ID" value="NCI50688.1"/>
    <property type="molecule type" value="Genomic_DNA"/>
</dbReference>
<evidence type="ECO:0000313" key="9">
    <source>
        <dbReference type="Proteomes" id="UP000753802"/>
    </source>
</evidence>
<name>A0ABW9ZU71_9BACT</name>
<feature type="transmembrane region" description="Helical" evidence="7">
    <location>
        <begin position="236"/>
        <end position="258"/>
    </location>
</feature>
<dbReference type="CDD" id="cd06173">
    <property type="entry name" value="MFS_MefA_like"/>
    <property type="match status" value="1"/>
</dbReference>
<dbReference type="Gene3D" id="1.20.1250.20">
    <property type="entry name" value="MFS general substrate transporter like domains"/>
    <property type="match status" value="1"/>
</dbReference>
<feature type="transmembrane region" description="Helical" evidence="7">
    <location>
        <begin position="111"/>
        <end position="130"/>
    </location>
</feature>
<proteinExistence type="predicted"/>